<evidence type="ECO:0000313" key="3">
    <source>
        <dbReference type="Proteomes" id="UP001620645"/>
    </source>
</evidence>
<reference evidence="2 3" key="1">
    <citation type="submission" date="2024-10" db="EMBL/GenBank/DDBJ databases">
        <authorList>
            <person name="Kim D."/>
        </authorList>
    </citation>
    <scope>NUCLEOTIDE SEQUENCE [LARGE SCALE GENOMIC DNA]</scope>
    <source>
        <strain evidence="2">Taebaek</strain>
    </source>
</reference>
<gene>
    <name evidence="2" type="ORF">niasHS_004581</name>
</gene>
<evidence type="ECO:0000313" key="2">
    <source>
        <dbReference type="EMBL" id="KAL3092979.1"/>
    </source>
</evidence>
<evidence type="ECO:0000256" key="1">
    <source>
        <dbReference type="SAM" id="MobiDB-lite"/>
    </source>
</evidence>
<protein>
    <submittedName>
        <fullName evidence="2">Uncharacterized protein</fullName>
    </submittedName>
</protein>
<comment type="caution">
    <text evidence="2">The sequence shown here is derived from an EMBL/GenBank/DDBJ whole genome shotgun (WGS) entry which is preliminary data.</text>
</comment>
<dbReference type="Proteomes" id="UP001620645">
    <property type="component" value="Unassembled WGS sequence"/>
</dbReference>
<keyword evidence="3" id="KW-1185">Reference proteome</keyword>
<proteinExistence type="predicted"/>
<dbReference type="AlphaFoldDB" id="A0ABD2JR78"/>
<accession>A0ABD2JR78</accession>
<feature type="region of interest" description="Disordered" evidence="1">
    <location>
        <begin position="128"/>
        <end position="169"/>
    </location>
</feature>
<feature type="region of interest" description="Disordered" evidence="1">
    <location>
        <begin position="250"/>
        <end position="276"/>
    </location>
</feature>
<name>A0ABD2JR78_HETSC</name>
<organism evidence="2 3">
    <name type="scientific">Heterodera schachtii</name>
    <name type="common">Sugarbeet cyst nematode worm</name>
    <name type="synonym">Tylenchus schachtii</name>
    <dbReference type="NCBI Taxonomy" id="97005"/>
    <lineage>
        <taxon>Eukaryota</taxon>
        <taxon>Metazoa</taxon>
        <taxon>Ecdysozoa</taxon>
        <taxon>Nematoda</taxon>
        <taxon>Chromadorea</taxon>
        <taxon>Rhabditida</taxon>
        <taxon>Tylenchina</taxon>
        <taxon>Tylenchomorpha</taxon>
        <taxon>Tylenchoidea</taxon>
        <taxon>Heteroderidae</taxon>
        <taxon>Heteroderinae</taxon>
        <taxon>Heterodera</taxon>
    </lineage>
</organism>
<sequence>MPKRRRNSFIPSPLGGEDIGQTERSSGPSVADHQQQTNEKCAKMEIELRDTKKKQREMIDELKALKEKVAKMEEQKEVSIVKFKKWRKRIGELGERQKQKEEKVAQTMAVQIAQLADERKKYKRKCDELENQLKQQHQQEKEKGNNEGNGIGKTEKSCGTSSADHQQQQKQFVQMFNAKKEMELINSEQRRLISKLQIENRAFGEELKHQKMISFALELENNKMMMEKKQKQKEEMAKAEYVTAGQIEHLQNDRKKISGPQQQNEKGKYSKRIQLF</sequence>
<dbReference type="EMBL" id="JBICCN010000114">
    <property type="protein sequence ID" value="KAL3092979.1"/>
    <property type="molecule type" value="Genomic_DNA"/>
</dbReference>
<feature type="compositionally biased region" description="Polar residues" evidence="1">
    <location>
        <begin position="22"/>
        <end position="39"/>
    </location>
</feature>
<feature type="region of interest" description="Disordered" evidence="1">
    <location>
        <begin position="1"/>
        <end position="40"/>
    </location>
</feature>